<evidence type="ECO:0000313" key="7">
    <source>
        <dbReference type="Proteomes" id="UP000269793"/>
    </source>
</evidence>
<dbReference type="AlphaFoldDB" id="A0A3G2S859"/>
<accession>A0A3G2S859</accession>
<dbReference type="InterPro" id="IPR008476">
    <property type="entry name" value="PBDC1_metazoa/fungi"/>
</dbReference>
<dbReference type="Gene3D" id="1.10.3560.10">
    <property type="entry name" value="yst0336 like domain"/>
    <property type="match status" value="1"/>
</dbReference>
<dbReference type="VEuPathDB" id="FungiDB:DNF11_3106"/>
<evidence type="ECO:0000256" key="1">
    <source>
        <dbReference type="ARBA" id="ARBA00004496"/>
    </source>
</evidence>
<dbReference type="Proteomes" id="UP000269793">
    <property type="component" value="Chromosome V"/>
</dbReference>
<reference evidence="6 7" key="1">
    <citation type="submission" date="2018-10" db="EMBL/GenBank/DDBJ databases">
        <title>Complete genome sequence of Malassezia restricta CBS 7877.</title>
        <authorList>
            <person name="Morand S.C."/>
            <person name="Bertignac M."/>
            <person name="Iltis A."/>
            <person name="Kolder I."/>
            <person name="Pirovano W."/>
            <person name="Jourdain R."/>
            <person name="Clavaud C."/>
        </authorList>
    </citation>
    <scope>NUCLEOTIDE SEQUENCE [LARGE SCALE GENOMIC DNA]</scope>
    <source>
        <strain evidence="6 7">CBS 7877</strain>
    </source>
</reference>
<dbReference type="PANTHER" id="PTHR13410">
    <property type="entry name" value="PROTEIN PBDC1"/>
    <property type="match status" value="1"/>
</dbReference>
<feature type="domain" description="Polysaccharide biosynthesis" evidence="5">
    <location>
        <begin position="17"/>
        <end position="146"/>
    </location>
</feature>
<protein>
    <recommendedName>
        <fullName evidence="4">Protein PBDC1 homolog</fullName>
    </recommendedName>
</protein>
<dbReference type="GO" id="GO:0005737">
    <property type="term" value="C:cytoplasm"/>
    <property type="evidence" value="ECO:0007669"/>
    <property type="project" value="UniProtKB-SubCell"/>
</dbReference>
<dbReference type="Pfam" id="PF04669">
    <property type="entry name" value="PBDC1"/>
    <property type="match status" value="1"/>
</dbReference>
<dbReference type="FunFam" id="1.10.3560.10:FF:000001">
    <property type="entry name" value="Protein PBDC1 homolog"/>
    <property type="match status" value="1"/>
</dbReference>
<comment type="similarity">
    <text evidence="3">Belongs to the PBDC1 family.</text>
</comment>
<dbReference type="STRING" id="425264.A0A3G2S859"/>
<dbReference type="OrthoDB" id="10248897at2759"/>
<comment type="subcellular location">
    <subcellularLocation>
        <location evidence="1">Cytoplasm</location>
    </subcellularLocation>
</comment>
<keyword evidence="2" id="KW-0963">Cytoplasm</keyword>
<keyword evidence="7" id="KW-1185">Reference proteome</keyword>
<dbReference type="InterPro" id="IPR021148">
    <property type="entry name" value="Polysacc_synth_dom"/>
</dbReference>
<evidence type="ECO:0000256" key="4">
    <source>
        <dbReference type="ARBA" id="ARBA00069779"/>
    </source>
</evidence>
<organism evidence="6 7">
    <name type="scientific">Malassezia restricta (strain ATCC 96810 / NBRC 103918 / CBS 7877)</name>
    <name type="common">Seborrheic dermatitis infection agent</name>
    <dbReference type="NCBI Taxonomy" id="425264"/>
    <lineage>
        <taxon>Eukaryota</taxon>
        <taxon>Fungi</taxon>
        <taxon>Dikarya</taxon>
        <taxon>Basidiomycota</taxon>
        <taxon>Ustilaginomycotina</taxon>
        <taxon>Malasseziomycetes</taxon>
        <taxon>Malasseziales</taxon>
        <taxon>Malasseziaceae</taxon>
        <taxon>Malassezia</taxon>
    </lineage>
</organism>
<gene>
    <name evidence="6" type="primary">Pbdc1</name>
    <name evidence="6" type="ORF">DNF11_3106</name>
</gene>
<name>A0A3G2S859_MALR7</name>
<evidence type="ECO:0000256" key="3">
    <source>
        <dbReference type="ARBA" id="ARBA00061201"/>
    </source>
</evidence>
<dbReference type="EMBL" id="CP033152">
    <property type="protein sequence ID" value="AYO44056.1"/>
    <property type="molecule type" value="Genomic_DNA"/>
</dbReference>
<evidence type="ECO:0000256" key="2">
    <source>
        <dbReference type="ARBA" id="ARBA00022490"/>
    </source>
</evidence>
<evidence type="ECO:0000259" key="5">
    <source>
        <dbReference type="Pfam" id="PF04669"/>
    </source>
</evidence>
<sequence length="159" mass="18639">MSLSTFDPNQAQNLPEIEKQIAVRCVEHAQTYWSLLQKVRGSALRLTKLDNDIYSDFEQTFPELASSDDAIRKIDEDAMKSPAGKEKWRNFIMKYEKTVADYNFGTLIRTDASDEYTQDNTIFLTRFQFYVFEIARCRRGMNDWVFHQARKEKSENAAK</sequence>
<dbReference type="InterPro" id="IPR023139">
    <property type="entry name" value="PBDC1-like_dom_sf"/>
</dbReference>
<evidence type="ECO:0000313" key="6">
    <source>
        <dbReference type="EMBL" id="AYO44056.1"/>
    </source>
</evidence>
<proteinExistence type="inferred from homology"/>
<dbReference type="PANTHER" id="PTHR13410:SF9">
    <property type="entry name" value="PROTEIN PBDC1"/>
    <property type="match status" value="1"/>
</dbReference>